<dbReference type="AlphaFoldDB" id="A0A1I4YPB4"/>
<feature type="domain" description="Glycosyl hydrolase family 13 catalytic" evidence="1">
    <location>
        <begin position="41"/>
        <end position="392"/>
    </location>
</feature>
<dbReference type="InterPro" id="IPR006047">
    <property type="entry name" value="GH13_cat_dom"/>
</dbReference>
<gene>
    <name evidence="2" type="ORF">SAMN04487989_101142</name>
</gene>
<dbReference type="SMART" id="SM00642">
    <property type="entry name" value="Aamy"/>
    <property type="match status" value="1"/>
</dbReference>
<keyword evidence="2" id="KW-0378">Hydrolase</keyword>
<sequence length="479" mass="54983">MKKLPVLLLAIVMVFSCKQEKSAKQVSSKVETVETETAQLEPISDSIMETAVIYEANIRQYSPEGTFDAFTKDIPQLKQLGVKVIWLMPVFPISETKRKATGGENSKFASDFPEEEQSKYLGSYYAVSDFTKINPEFGTIEDFRELVAQAHENGIYVILDWVPNHTGWDHTWIKNHPDYYTQNEAGEIIHPKDTDWTDVADLNYDNQDMRKEMIADMEYWITNENIDGFRCDVAGSVPTDFWEQAIPELRKQKDIFMLAEAWEPELLKGNLFDMAYAWDGHHLLNSLAKQEKSLKDFKTYIDKVSNDYEANDILMNFVTNHDENSWNGTVKERMGKASEVMTALTYVLPGMPLIYSGQEYDLDHRLKFFEKDSFPKNKGNTWKLLEQLGVLKQTNDAINGGKNPASFKILETSNVNILKIEREKNGKKLVFIANISDAVQTEKNTLVGTFLDYMADKTVDFKADETIALQPWEYKILIK</sequence>
<organism evidence="2 3">
    <name type="scientific">Bizionia echini</name>
    <dbReference type="NCBI Taxonomy" id="649333"/>
    <lineage>
        <taxon>Bacteria</taxon>
        <taxon>Pseudomonadati</taxon>
        <taxon>Bacteroidota</taxon>
        <taxon>Flavobacteriia</taxon>
        <taxon>Flavobacteriales</taxon>
        <taxon>Flavobacteriaceae</taxon>
        <taxon>Bizionia</taxon>
    </lineage>
</organism>
<accession>A0A1I4YPB4</accession>
<dbReference type="STRING" id="649333.SAMN04487989_101142"/>
<name>A0A1I4YPB4_9FLAO</name>
<dbReference type="Proteomes" id="UP000198705">
    <property type="component" value="Unassembled WGS sequence"/>
</dbReference>
<keyword evidence="2" id="KW-0326">Glycosidase</keyword>
<dbReference type="EMBL" id="FOVN01000001">
    <property type="protein sequence ID" value="SFN39479.1"/>
    <property type="molecule type" value="Genomic_DNA"/>
</dbReference>
<dbReference type="GO" id="GO:0016798">
    <property type="term" value="F:hydrolase activity, acting on glycosyl bonds"/>
    <property type="evidence" value="ECO:0007669"/>
    <property type="project" value="UniProtKB-KW"/>
</dbReference>
<dbReference type="PROSITE" id="PS51257">
    <property type="entry name" value="PROKAR_LIPOPROTEIN"/>
    <property type="match status" value="1"/>
</dbReference>
<dbReference type="PANTHER" id="PTHR47786:SF2">
    <property type="entry name" value="GLYCOSYL HYDROLASE FAMILY 13 CATALYTIC DOMAIN-CONTAINING PROTEIN"/>
    <property type="match status" value="1"/>
</dbReference>
<dbReference type="Pfam" id="PF00128">
    <property type="entry name" value="Alpha-amylase"/>
    <property type="match status" value="2"/>
</dbReference>
<keyword evidence="3" id="KW-1185">Reference proteome</keyword>
<evidence type="ECO:0000313" key="3">
    <source>
        <dbReference type="Proteomes" id="UP000198705"/>
    </source>
</evidence>
<dbReference type="RefSeq" id="WP_092205739.1">
    <property type="nucleotide sequence ID" value="NZ_FOVN01000001.1"/>
</dbReference>
<dbReference type="PANTHER" id="PTHR47786">
    <property type="entry name" value="ALPHA-1,4-GLUCAN:MALTOSE-1-PHOSPHATE MALTOSYLTRANSFERASE"/>
    <property type="match status" value="1"/>
</dbReference>
<dbReference type="InterPro" id="IPR017853">
    <property type="entry name" value="GH"/>
</dbReference>
<dbReference type="Gene3D" id="3.20.20.80">
    <property type="entry name" value="Glycosidases"/>
    <property type="match status" value="1"/>
</dbReference>
<protein>
    <submittedName>
        <fullName evidence="2">Glycosidase</fullName>
    </submittedName>
</protein>
<reference evidence="3" key="1">
    <citation type="submission" date="2016-10" db="EMBL/GenBank/DDBJ databases">
        <authorList>
            <person name="Varghese N."/>
            <person name="Submissions S."/>
        </authorList>
    </citation>
    <scope>NUCLEOTIDE SEQUENCE [LARGE SCALE GENOMIC DNA]</scope>
    <source>
        <strain evidence="3">DSM 23925</strain>
    </source>
</reference>
<evidence type="ECO:0000259" key="1">
    <source>
        <dbReference type="SMART" id="SM00642"/>
    </source>
</evidence>
<evidence type="ECO:0000313" key="2">
    <source>
        <dbReference type="EMBL" id="SFN39479.1"/>
    </source>
</evidence>
<proteinExistence type="predicted"/>
<dbReference type="GO" id="GO:0005975">
    <property type="term" value="P:carbohydrate metabolic process"/>
    <property type="evidence" value="ECO:0007669"/>
    <property type="project" value="InterPro"/>
</dbReference>
<dbReference type="OrthoDB" id="9805159at2"/>
<dbReference type="CDD" id="cd11313">
    <property type="entry name" value="AmyAc_arch_bac_AmyA"/>
    <property type="match status" value="1"/>
</dbReference>
<dbReference type="SUPFAM" id="SSF51445">
    <property type="entry name" value="(Trans)glycosidases"/>
    <property type="match status" value="1"/>
</dbReference>